<dbReference type="OrthoDB" id="1432196at2"/>
<dbReference type="AlphaFoldDB" id="A0A5S3PVM7"/>
<organism evidence="2 3">
    <name type="scientific">Maribacter algarum</name>
    <name type="common">ex Zhang et al. 2020</name>
    <dbReference type="NCBI Taxonomy" id="2578118"/>
    <lineage>
        <taxon>Bacteria</taxon>
        <taxon>Pseudomonadati</taxon>
        <taxon>Bacteroidota</taxon>
        <taxon>Flavobacteriia</taxon>
        <taxon>Flavobacteriales</taxon>
        <taxon>Flavobacteriaceae</taxon>
        <taxon>Maribacter</taxon>
    </lineage>
</organism>
<gene>
    <name evidence="2" type="ORF">FEE95_06425</name>
</gene>
<dbReference type="RefSeq" id="WP_138657056.1">
    <property type="nucleotide sequence ID" value="NZ_VATY01000001.1"/>
</dbReference>
<comment type="caution">
    <text evidence="2">The sequence shown here is derived from an EMBL/GenBank/DDBJ whole genome shotgun (WGS) entry which is preliminary data.</text>
</comment>
<evidence type="ECO:0008006" key="4">
    <source>
        <dbReference type="Google" id="ProtNLM"/>
    </source>
</evidence>
<accession>A0A5S3PVM7</accession>
<protein>
    <recommendedName>
        <fullName evidence="4">DUF4468 domain-containing protein</fullName>
    </recommendedName>
</protein>
<keyword evidence="1" id="KW-0732">Signal</keyword>
<evidence type="ECO:0000256" key="1">
    <source>
        <dbReference type="SAM" id="SignalP"/>
    </source>
</evidence>
<evidence type="ECO:0000313" key="3">
    <source>
        <dbReference type="Proteomes" id="UP000310314"/>
    </source>
</evidence>
<proteinExistence type="predicted"/>
<evidence type="ECO:0000313" key="2">
    <source>
        <dbReference type="EMBL" id="TMM59066.1"/>
    </source>
</evidence>
<feature type="chain" id="PRO_5024326331" description="DUF4468 domain-containing protein" evidence="1">
    <location>
        <begin position="26"/>
        <end position="178"/>
    </location>
</feature>
<dbReference type="Proteomes" id="UP000310314">
    <property type="component" value="Unassembled WGS sequence"/>
</dbReference>
<sequence>MKYIILLLTAVCSVLFLSNSKNTFAIQNDSQIECSEIGCEGVYVGPEFVNGSDVAHQFSNHMSGRVGDKLKELYGAGKYCKVDFANITMSTNGMGSGKVVYKLNISFKMVAEKCNAFTSFDHVGGWNHEPDLKKRKSELAKVLMKGEKLDISELKTTPEGLQEYWIQWKNKIKQSDCK</sequence>
<dbReference type="EMBL" id="VATY01000001">
    <property type="protein sequence ID" value="TMM59066.1"/>
    <property type="molecule type" value="Genomic_DNA"/>
</dbReference>
<keyword evidence="3" id="KW-1185">Reference proteome</keyword>
<reference evidence="2 3" key="1">
    <citation type="submission" date="2019-05" db="EMBL/GenBank/DDBJ databases">
        <authorList>
            <person name="Zhang J.-Y."/>
            <person name="Feg X."/>
            <person name="Du Z.-J."/>
        </authorList>
    </citation>
    <scope>NUCLEOTIDE SEQUENCE [LARGE SCALE GENOMIC DNA]</scope>
    <source>
        <strain evidence="2 3">RZ26</strain>
    </source>
</reference>
<name>A0A5S3PVM7_9FLAO</name>
<feature type="signal peptide" evidence="1">
    <location>
        <begin position="1"/>
        <end position="25"/>
    </location>
</feature>